<reference evidence="6 7" key="1">
    <citation type="journal article" date="2023" name="G3 (Bethesda)">
        <title>A chromosome-length genome assembly and annotation of blackberry (Rubus argutus, cv. 'Hillquist').</title>
        <authorList>
            <person name="Bruna T."/>
            <person name="Aryal R."/>
            <person name="Dudchenko O."/>
            <person name="Sargent D.J."/>
            <person name="Mead D."/>
            <person name="Buti M."/>
            <person name="Cavallini A."/>
            <person name="Hytonen T."/>
            <person name="Andres J."/>
            <person name="Pham M."/>
            <person name="Weisz D."/>
            <person name="Mascagni F."/>
            <person name="Usai G."/>
            <person name="Natali L."/>
            <person name="Bassil N."/>
            <person name="Fernandez G.E."/>
            <person name="Lomsadze A."/>
            <person name="Armour M."/>
            <person name="Olukolu B."/>
            <person name="Poorten T."/>
            <person name="Britton C."/>
            <person name="Davik J."/>
            <person name="Ashrafi H."/>
            <person name="Aiden E.L."/>
            <person name="Borodovsky M."/>
            <person name="Worthington M."/>
        </authorList>
    </citation>
    <scope>NUCLEOTIDE SEQUENCE [LARGE SCALE GENOMIC DNA]</scope>
    <source>
        <strain evidence="6">PI 553951</strain>
    </source>
</reference>
<feature type="domain" description="Peptidase S8/S53" evidence="5">
    <location>
        <begin position="14"/>
        <end position="244"/>
    </location>
</feature>
<evidence type="ECO:0000256" key="2">
    <source>
        <dbReference type="ARBA" id="ARBA00011073"/>
    </source>
</evidence>
<dbReference type="Proteomes" id="UP001457282">
    <property type="component" value="Unassembled WGS sequence"/>
</dbReference>
<evidence type="ECO:0000313" key="7">
    <source>
        <dbReference type="Proteomes" id="UP001457282"/>
    </source>
</evidence>
<comment type="caution">
    <text evidence="4">Lacks conserved residue(s) required for the propagation of feature annotation.</text>
</comment>
<dbReference type="GO" id="GO:0004252">
    <property type="term" value="F:serine-type endopeptidase activity"/>
    <property type="evidence" value="ECO:0007669"/>
    <property type="project" value="InterPro"/>
</dbReference>
<dbReference type="AlphaFoldDB" id="A0AAW1W5T0"/>
<dbReference type="Gene3D" id="3.40.50.200">
    <property type="entry name" value="Peptidase S8/S53 domain"/>
    <property type="match status" value="2"/>
</dbReference>
<dbReference type="Gene3D" id="3.50.30.30">
    <property type="match status" value="1"/>
</dbReference>
<gene>
    <name evidence="6" type="ORF">M0R45_027905</name>
</gene>
<evidence type="ECO:0000256" key="4">
    <source>
        <dbReference type="PROSITE-ProRule" id="PRU01240"/>
    </source>
</evidence>
<dbReference type="EMBL" id="JBEDUW010000006">
    <property type="protein sequence ID" value="KAK9919300.1"/>
    <property type="molecule type" value="Genomic_DNA"/>
</dbReference>
<sequence>MFVVHLFFGYAKATARGVAPRARLAIYKVTWEEGHYASDVLAGMDQAIEDGVDLISIYLGFNGAPLYEDPVAIASFAAMEKGLVVSTSAGNQGPAPWSLHNRIPWWTLFPASATVHKCSSLLPQVTFYLQLNQVARGLCISCHLISPKDAPAVIKYVESNPYPFVSMKFQETGTKPAPAAAFYSSRDPSPNYPGLLKPDIMSPGSLILAAWIPNEIVGQIGTNVYLSNNYNMVSGTSMATPHVS</sequence>
<evidence type="ECO:0000313" key="6">
    <source>
        <dbReference type="EMBL" id="KAK9919300.1"/>
    </source>
</evidence>
<dbReference type="PANTHER" id="PTHR10795">
    <property type="entry name" value="PROPROTEIN CONVERTASE SUBTILISIN/KEXIN"/>
    <property type="match status" value="1"/>
</dbReference>
<keyword evidence="7" id="KW-1185">Reference proteome</keyword>
<dbReference type="GO" id="GO:0005576">
    <property type="term" value="C:extracellular region"/>
    <property type="evidence" value="ECO:0007669"/>
    <property type="project" value="UniProtKB-SubCell"/>
</dbReference>
<dbReference type="InterPro" id="IPR036852">
    <property type="entry name" value="Peptidase_S8/S53_dom_sf"/>
</dbReference>
<dbReference type="InterPro" id="IPR000209">
    <property type="entry name" value="Peptidase_S8/S53_dom"/>
</dbReference>
<name>A0AAW1W5T0_RUBAR</name>
<evidence type="ECO:0000259" key="5">
    <source>
        <dbReference type="Pfam" id="PF00082"/>
    </source>
</evidence>
<protein>
    <recommendedName>
        <fullName evidence="5">Peptidase S8/S53 domain-containing protein</fullName>
    </recommendedName>
</protein>
<evidence type="ECO:0000256" key="3">
    <source>
        <dbReference type="ARBA" id="ARBA00022729"/>
    </source>
</evidence>
<comment type="caution">
    <text evidence="6">The sequence shown here is derived from an EMBL/GenBank/DDBJ whole genome shotgun (WGS) entry which is preliminary data.</text>
</comment>
<keyword evidence="3" id="KW-0732">Signal</keyword>
<dbReference type="InterPro" id="IPR045051">
    <property type="entry name" value="SBT"/>
</dbReference>
<evidence type="ECO:0000256" key="1">
    <source>
        <dbReference type="ARBA" id="ARBA00004613"/>
    </source>
</evidence>
<dbReference type="GO" id="GO:0006508">
    <property type="term" value="P:proteolysis"/>
    <property type="evidence" value="ECO:0007669"/>
    <property type="project" value="InterPro"/>
</dbReference>
<comment type="subcellular location">
    <subcellularLocation>
        <location evidence="1">Secreted</location>
    </subcellularLocation>
</comment>
<comment type="similarity">
    <text evidence="2 4">Belongs to the peptidase S8 family.</text>
</comment>
<dbReference type="PROSITE" id="PS51892">
    <property type="entry name" value="SUBTILASE"/>
    <property type="match status" value="1"/>
</dbReference>
<proteinExistence type="inferred from homology"/>
<organism evidence="6 7">
    <name type="scientific">Rubus argutus</name>
    <name type="common">Southern blackberry</name>
    <dbReference type="NCBI Taxonomy" id="59490"/>
    <lineage>
        <taxon>Eukaryota</taxon>
        <taxon>Viridiplantae</taxon>
        <taxon>Streptophyta</taxon>
        <taxon>Embryophyta</taxon>
        <taxon>Tracheophyta</taxon>
        <taxon>Spermatophyta</taxon>
        <taxon>Magnoliopsida</taxon>
        <taxon>eudicotyledons</taxon>
        <taxon>Gunneridae</taxon>
        <taxon>Pentapetalae</taxon>
        <taxon>rosids</taxon>
        <taxon>fabids</taxon>
        <taxon>Rosales</taxon>
        <taxon>Rosaceae</taxon>
        <taxon>Rosoideae</taxon>
        <taxon>Rosoideae incertae sedis</taxon>
        <taxon>Rubus</taxon>
    </lineage>
</organism>
<accession>A0AAW1W5T0</accession>
<dbReference type="SUPFAM" id="SSF52743">
    <property type="entry name" value="Subtilisin-like"/>
    <property type="match status" value="1"/>
</dbReference>
<dbReference type="Pfam" id="PF00082">
    <property type="entry name" value="Peptidase_S8"/>
    <property type="match status" value="1"/>
</dbReference>